<keyword evidence="1" id="KW-0812">Transmembrane</keyword>
<name>A0AAV4SLZ7_9ARAC</name>
<feature type="transmembrane region" description="Helical" evidence="1">
    <location>
        <begin position="12"/>
        <end position="32"/>
    </location>
</feature>
<evidence type="ECO:0000313" key="2">
    <source>
        <dbReference type="EMBL" id="GIY35100.1"/>
    </source>
</evidence>
<keyword evidence="1" id="KW-0472">Membrane</keyword>
<dbReference type="Proteomes" id="UP001054837">
    <property type="component" value="Unassembled WGS sequence"/>
</dbReference>
<organism evidence="2 3">
    <name type="scientific">Caerostris darwini</name>
    <dbReference type="NCBI Taxonomy" id="1538125"/>
    <lineage>
        <taxon>Eukaryota</taxon>
        <taxon>Metazoa</taxon>
        <taxon>Ecdysozoa</taxon>
        <taxon>Arthropoda</taxon>
        <taxon>Chelicerata</taxon>
        <taxon>Arachnida</taxon>
        <taxon>Araneae</taxon>
        <taxon>Araneomorphae</taxon>
        <taxon>Entelegynae</taxon>
        <taxon>Araneoidea</taxon>
        <taxon>Araneidae</taxon>
        <taxon>Caerostris</taxon>
    </lineage>
</organism>
<comment type="caution">
    <text evidence="2">The sequence shown here is derived from an EMBL/GenBank/DDBJ whole genome shotgun (WGS) entry which is preliminary data.</text>
</comment>
<dbReference type="EMBL" id="BPLQ01008136">
    <property type="protein sequence ID" value="GIY35100.1"/>
    <property type="molecule type" value="Genomic_DNA"/>
</dbReference>
<evidence type="ECO:0000313" key="3">
    <source>
        <dbReference type="Proteomes" id="UP001054837"/>
    </source>
</evidence>
<sequence>MRRATKRDGWWPFFILMPMTVFWIGCMCFFLGRISTRPGTVQFVMSPQGGEEELQEARDLQEYVNHSASLVRIRRILDFVARAPPERGATLDRPARVAVTGYVKKQSQERFLWGSCLA</sequence>
<protein>
    <submittedName>
        <fullName evidence="2">Uncharacterized protein</fullName>
    </submittedName>
</protein>
<evidence type="ECO:0000256" key="1">
    <source>
        <dbReference type="SAM" id="Phobius"/>
    </source>
</evidence>
<reference evidence="2 3" key="1">
    <citation type="submission" date="2021-06" db="EMBL/GenBank/DDBJ databases">
        <title>Caerostris darwini draft genome.</title>
        <authorList>
            <person name="Kono N."/>
            <person name="Arakawa K."/>
        </authorList>
    </citation>
    <scope>NUCLEOTIDE SEQUENCE [LARGE SCALE GENOMIC DNA]</scope>
</reference>
<dbReference type="AlphaFoldDB" id="A0AAV4SLZ7"/>
<keyword evidence="1" id="KW-1133">Transmembrane helix</keyword>
<dbReference type="PROSITE" id="PS51257">
    <property type="entry name" value="PROKAR_LIPOPROTEIN"/>
    <property type="match status" value="1"/>
</dbReference>
<gene>
    <name evidence="2" type="ORF">CDAR_99721</name>
</gene>
<proteinExistence type="predicted"/>
<accession>A0AAV4SLZ7</accession>
<keyword evidence="3" id="KW-1185">Reference proteome</keyword>